<dbReference type="FunFam" id="3.40.50.300:FF:000134">
    <property type="entry name" value="Iron-enterobactin ABC transporter ATP-binding protein"/>
    <property type="match status" value="1"/>
</dbReference>
<keyword evidence="6" id="KW-0547">Nucleotide-binding</keyword>
<dbReference type="InterPro" id="IPR017871">
    <property type="entry name" value="ABC_transporter-like_CS"/>
</dbReference>
<keyword evidence="5" id="KW-0410">Iron transport</keyword>
<comment type="similarity">
    <text evidence="2">Belongs to the ABC transporter superfamily.</text>
</comment>
<keyword evidence="7 12" id="KW-0067">ATP-binding</keyword>
<dbReference type="AlphaFoldDB" id="A0A506U6V1"/>
<dbReference type="GO" id="GO:0016887">
    <property type="term" value="F:ATP hydrolysis activity"/>
    <property type="evidence" value="ECO:0007669"/>
    <property type="project" value="InterPro"/>
</dbReference>
<keyword evidence="13" id="KW-1185">Reference proteome</keyword>
<evidence type="ECO:0000256" key="4">
    <source>
        <dbReference type="ARBA" id="ARBA00022475"/>
    </source>
</evidence>
<keyword evidence="10" id="KW-0472">Membrane</keyword>
<evidence type="ECO:0000256" key="9">
    <source>
        <dbReference type="ARBA" id="ARBA00023065"/>
    </source>
</evidence>
<dbReference type="CDD" id="cd03214">
    <property type="entry name" value="ABC_Iron-Siderophores_B12_Hemin"/>
    <property type="match status" value="1"/>
</dbReference>
<evidence type="ECO:0000256" key="2">
    <source>
        <dbReference type="ARBA" id="ARBA00005417"/>
    </source>
</evidence>
<evidence type="ECO:0000256" key="7">
    <source>
        <dbReference type="ARBA" id="ARBA00022840"/>
    </source>
</evidence>
<gene>
    <name evidence="12" type="ORF">FJU08_15955</name>
</gene>
<dbReference type="Pfam" id="PF00005">
    <property type="entry name" value="ABC_tran"/>
    <property type="match status" value="1"/>
</dbReference>
<keyword evidence="4" id="KW-1003">Cell membrane</keyword>
<evidence type="ECO:0000256" key="3">
    <source>
        <dbReference type="ARBA" id="ARBA00022448"/>
    </source>
</evidence>
<dbReference type="GO" id="GO:0005524">
    <property type="term" value="F:ATP binding"/>
    <property type="evidence" value="ECO:0007669"/>
    <property type="project" value="UniProtKB-KW"/>
</dbReference>
<evidence type="ECO:0000256" key="6">
    <source>
        <dbReference type="ARBA" id="ARBA00022741"/>
    </source>
</evidence>
<dbReference type="SMART" id="SM00382">
    <property type="entry name" value="AAA"/>
    <property type="match status" value="1"/>
</dbReference>
<sequence>MITIDGVTKSYGATKVLDNVTLDIPKGGVTSIVGPNGAGKSTLLAIVARLMKPDCGRVTVGGLDVFESDDRALARMLSIMRQENHIAARLTVEDLVGFGRFAWSRGRLTAEDRDHVARAMAVTDLTPFADRYLDQLSGGQRQRAFFAMVLAQDTDVMLFDEPLNNLDMKHAVATMRLIRRMASEFGKTVVLVVHDINFAAAYSDRLVAMREGKLFARGTPDEIVREDVLEAIFDTQFAVRDFGGRRIVDFYS</sequence>
<protein>
    <submittedName>
        <fullName evidence="12">ATP-binding cassette domain-containing protein</fullName>
    </submittedName>
</protein>
<dbReference type="InterPro" id="IPR003439">
    <property type="entry name" value="ABC_transporter-like_ATP-bd"/>
</dbReference>
<dbReference type="PROSITE" id="PS00211">
    <property type="entry name" value="ABC_TRANSPORTER_1"/>
    <property type="match status" value="1"/>
</dbReference>
<keyword evidence="3" id="KW-0813">Transport</keyword>
<evidence type="ECO:0000313" key="12">
    <source>
        <dbReference type="EMBL" id="TPW28821.1"/>
    </source>
</evidence>
<dbReference type="PROSITE" id="PS50893">
    <property type="entry name" value="ABC_TRANSPORTER_2"/>
    <property type="match status" value="1"/>
</dbReference>
<evidence type="ECO:0000259" key="11">
    <source>
        <dbReference type="PROSITE" id="PS50893"/>
    </source>
</evidence>
<dbReference type="InterPro" id="IPR003593">
    <property type="entry name" value="AAA+_ATPase"/>
</dbReference>
<evidence type="ECO:0000256" key="1">
    <source>
        <dbReference type="ARBA" id="ARBA00004202"/>
    </source>
</evidence>
<name>A0A506U6V1_9HYPH</name>
<comment type="caution">
    <text evidence="12">The sequence shown here is derived from an EMBL/GenBank/DDBJ whole genome shotgun (WGS) entry which is preliminary data.</text>
</comment>
<organism evidence="12 13">
    <name type="scientific">Martelella alba</name>
    <dbReference type="NCBI Taxonomy" id="2590451"/>
    <lineage>
        <taxon>Bacteria</taxon>
        <taxon>Pseudomonadati</taxon>
        <taxon>Pseudomonadota</taxon>
        <taxon>Alphaproteobacteria</taxon>
        <taxon>Hyphomicrobiales</taxon>
        <taxon>Aurantimonadaceae</taxon>
        <taxon>Martelella</taxon>
    </lineage>
</organism>
<dbReference type="PANTHER" id="PTHR42771">
    <property type="entry name" value="IRON(3+)-HYDROXAMATE IMPORT ATP-BINDING PROTEIN FHUC"/>
    <property type="match status" value="1"/>
</dbReference>
<evidence type="ECO:0000256" key="5">
    <source>
        <dbReference type="ARBA" id="ARBA00022496"/>
    </source>
</evidence>
<evidence type="ECO:0000256" key="10">
    <source>
        <dbReference type="ARBA" id="ARBA00023136"/>
    </source>
</evidence>
<dbReference type="InterPro" id="IPR051535">
    <property type="entry name" value="Siderophore_ABC-ATPase"/>
</dbReference>
<keyword evidence="8" id="KW-0408">Iron</keyword>
<accession>A0A506U6V1</accession>
<dbReference type="GO" id="GO:0006826">
    <property type="term" value="P:iron ion transport"/>
    <property type="evidence" value="ECO:0007669"/>
    <property type="project" value="UniProtKB-KW"/>
</dbReference>
<reference evidence="12 13" key="1">
    <citation type="submission" date="2019-06" db="EMBL/GenBank/DDBJ databases">
        <authorList>
            <person name="Li M."/>
        </authorList>
    </citation>
    <scope>NUCLEOTIDE SEQUENCE [LARGE SCALE GENOMIC DNA]</scope>
    <source>
        <strain evidence="12 13">BGMRC2036</strain>
    </source>
</reference>
<dbReference type="GO" id="GO:0005886">
    <property type="term" value="C:plasma membrane"/>
    <property type="evidence" value="ECO:0007669"/>
    <property type="project" value="UniProtKB-SubCell"/>
</dbReference>
<dbReference type="PANTHER" id="PTHR42771:SF3">
    <property type="entry name" value="PETROBACTIN IMPORT ATP-BINDING PROTEIN YCLP"/>
    <property type="match status" value="1"/>
</dbReference>
<dbReference type="Proteomes" id="UP000318801">
    <property type="component" value="Unassembled WGS sequence"/>
</dbReference>
<evidence type="ECO:0000256" key="8">
    <source>
        <dbReference type="ARBA" id="ARBA00023004"/>
    </source>
</evidence>
<proteinExistence type="inferred from homology"/>
<comment type="subcellular location">
    <subcellularLocation>
        <location evidence="1">Cell membrane</location>
        <topology evidence="1">Peripheral membrane protein</topology>
    </subcellularLocation>
</comment>
<dbReference type="SUPFAM" id="SSF52540">
    <property type="entry name" value="P-loop containing nucleoside triphosphate hydrolases"/>
    <property type="match status" value="1"/>
</dbReference>
<dbReference type="OrthoDB" id="9810077at2"/>
<dbReference type="EMBL" id="VHLG01000011">
    <property type="protein sequence ID" value="TPW28821.1"/>
    <property type="molecule type" value="Genomic_DNA"/>
</dbReference>
<dbReference type="Gene3D" id="3.40.50.300">
    <property type="entry name" value="P-loop containing nucleotide triphosphate hydrolases"/>
    <property type="match status" value="1"/>
</dbReference>
<dbReference type="RefSeq" id="WP_141150020.1">
    <property type="nucleotide sequence ID" value="NZ_VHLG01000011.1"/>
</dbReference>
<evidence type="ECO:0000313" key="13">
    <source>
        <dbReference type="Proteomes" id="UP000318801"/>
    </source>
</evidence>
<dbReference type="InterPro" id="IPR027417">
    <property type="entry name" value="P-loop_NTPase"/>
</dbReference>
<keyword evidence="9" id="KW-0406">Ion transport</keyword>
<feature type="domain" description="ABC transporter" evidence="11">
    <location>
        <begin position="2"/>
        <end position="236"/>
    </location>
</feature>